<dbReference type="SUPFAM" id="SSF47413">
    <property type="entry name" value="lambda repressor-like DNA-binding domains"/>
    <property type="match status" value="1"/>
</dbReference>
<evidence type="ECO:0000259" key="1">
    <source>
        <dbReference type="PROSITE" id="PS50943"/>
    </source>
</evidence>
<dbReference type="InterPro" id="IPR001387">
    <property type="entry name" value="Cro/C1-type_HTH"/>
</dbReference>
<protein>
    <submittedName>
        <fullName evidence="2">Helix-turn-helix transcriptional regulator</fullName>
    </submittedName>
</protein>
<dbReference type="PROSITE" id="PS50943">
    <property type="entry name" value="HTH_CROC1"/>
    <property type="match status" value="1"/>
</dbReference>
<dbReference type="SMART" id="SM00530">
    <property type="entry name" value="HTH_XRE"/>
    <property type="match status" value="1"/>
</dbReference>
<dbReference type="RefSeq" id="WP_343897787.1">
    <property type="nucleotide sequence ID" value="NZ_BAAAFZ010000088.1"/>
</dbReference>
<proteinExistence type="predicted"/>
<evidence type="ECO:0000313" key="3">
    <source>
        <dbReference type="Proteomes" id="UP001501588"/>
    </source>
</evidence>
<keyword evidence="3" id="KW-1185">Reference proteome</keyword>
<comment type="caution">
    <text evidence="2">The sequence shown here is derived from an EMBL/GenBank/DDBJ whole genome shotgun (WGS) entry which is preliminary data.</text>
</comment>
<dbReference type="EMBL" id="BAAAFZ010000088">
    <property type="protein sequence ID" value="GAA0603235.1"/>
    <property type="molecule type" value="Genomic_DNA"/>
</dbReference>
<dbReference type="Pfam" id="PF01381">
    <property type="entry name" value="HTH_3"/>
    <property type="match status" value="1"/>
</dbReference>
<sequence length="80" mass="9062">MPRSRRSPRRARLQELLIEGRRASGLTQTDLAARLGRPQSFVSKYETGERRLDVVEFLEVAEALRLDAAELLAEVARDPT</sequence>
<organism evidence="2 3">
    <name type="scientific">Craurococcus roseus</name>
    <dbReference type="NCBI Taxonomy" id="77585"/>
    <lineage>
        <taxon>Bacteria</taxon>
        <taxon>Pseudomonadati</taxon>
        <taxon>Pseudomonadota</taxon>
        <taxon>Alphaproteobacteria</taxon>
        <taxon>Acetobacterales</taxon>
        <taxon>Acetobacteraceae</taxon>
        <taxon>Craurococcus</taxon>
    </lineage>
</organism>
<gene>
    <name evidence="2" type="ORF">GCM10009416_46170</name>
</gene>
<name>A0ABN1G394_9PROT</name>
<reference evidence="2 3" key="1">
    <citation type="journal article" date="2019" name="Int. J. Syst. Evol. Microbiol.">
        <title>The Global Catalogue of Microorganisms (GCM) 10K type strain sequencing project: providing services to taxonomists for standard genome sequencing and annotation.</title>
        <authorList>
            <consortium name="The Broad Institute Genomics Platform"/>
            <consortium name="The Broad Institute Genome Sequencing Center for Infectious Disease"/>
            <person name="Wu L."/>
            <person name="Ma J."/>
        </authorList>
    </citation>
    <scope>NUCLEOTIDE SEQUENCE [LARGE SCALE GENOMIC DNA]</scope>
    <source>
        <strain evidence="2 3">JCM 9933</strain>
    </source>
</reference>
<dbReference type="Proteomes" id="UP001501588">
    <property type="component" value="Unassembled WGS sequence"/>
</dbReference>
<dbReference type="CDD" id="cd00093">
    <property type="entry name" value="HTH_XRE"/>
    <property type="match status" value="1"/>
</dbReference>
<accession>A0ABN1G394</accession>
<evidence type="ECO:0000313" key="2">
    <source>
        <dbReference type="EMBL" id="GAA0603235.1"/>
    </source>
</evidence>
<dbReference type="InterPro" id="IPR010982">
    <property type="entry name" value="Lambda_DNA-bd_dom_sf"/>
</dbReference>
<dbReference type="Gene3D" id="1.10.260.40">
    <property type="entry name" value="lambda repressor-like DNA-binding domains"/>
    <property type="match status" value="1"/>
</dbReference>
<feature type="domain" description="HTH cro/C1-type" evidence="1">
    <location>
        <begin position="17"/>
        <end position="71"/>
    </location>
</feature>